<dbReference type="AlphaFoldDB" id="A0A016VK02"/>
<accession>A0A016VK02</accession>
<dbReference type="Proteomes" id="UP000024635">
    <property type="component" value="Unassembled WGS sequence"/>
</dbReference>
<dbReference type="OrthoDB" id="272985at2759"/>
<protein>
    <submittedName>
        <fullName evidence="1">Uncharacterized protein</fullName>
    </submittedName>
</protein>
<organism evidence="1 2">
    <name type="scientific">Ancylostoma ceylanicum</name>
    <dbReference type="NCBI Taxonomy" id="53326"/>
    <lineage>
        <taxon>Eukaryota</taxon>
        <taxon>Metazoa</taxon>
        <taxon>Ecdysozoa</taxon>
        <taxon>Nematoda</taxon>
        <taxon>Chromadorea</taxon>
        <taxon>Rhabditida</taxon>
        <taxon>Rhabditina</taxon>
        <taxon>Rhabditomorpha</taxon>
        <taxon>Strongyloidea</taxon>
        <taxon>Ancylostomatidae</taxon>
        <taxon>Ancylostomatinae</taxon>
        <taxon>Ancylostoma</taxon>
    </lineage>
</organism>
<keyword evidence="2" id="KW-1185">Reference proteome</keyword>
<dbReference type="EMBL" id="JARK01001345">
    <property type="protein sequence ID" value="EYC27591.1"/>
    <property type="molecule type" value="Genomic_DNA"/>
</dbReference>
<gene>
    <name evidence="1" type="primary">Acey_s0009.g815</name>
    <name evidence="1" type="ORF">Y032_0009g815</name>
</gene>
<proteinExistence type="predicted"/>
<reference evidence="2" key="1">
    <citation type="journal article" date="2015" name="Nat. Genet.">
        <title>The genome and transcriptome of the zoonotic hookworm Ancylostoma ceylanicum identify infection-specific gene families.</title>
        <authorList>
            <person name="Schwarz E.M."/>
            <person name="Hu Y."/>
            <person name="Antoshechkin I."/>
            <person name="Miller M.M."/>
            <person name="Sternberg P.W."/>
            <person name="Aroian R.V."/>
        </authorList>
    </citation>
    <scope>NUCLEOTIDE SEQUENCE</scope>
    <source>
        <strain evidence="2">HY135</strain>
    </source>
</reference>
<comment type="caution">
    <text evidence="1">The sequence shown here is derived from an EMBL/GenBank/DDBJ whole genome shotgun (WGS) entry which is preliminary data.</text>
</comment>
<evidence type="ECO:0000313" key="1">
    <source>
        <dbReference type="EMBL" id="EYC27591.1"/>
    </source>
</evidence>
<evidence type="ECO:0000313" key="2">
    <source>
        <dbReference type="Proteomes" id="UP000024635"/>
    </source>
</evidence>
<name>A0A016VK02_9BILA</name>
<sequence length="124" mass="13474">MVASDGLQDSPSNCSRCYSLQCNVRVESIANVRRQGAITSKAAVITIGRNITRQIVLQVELGSVSGGRPAVVSYNLADCVIHQKSVSQGRASIEVPENEFLMWYGPQRPETSHAKTILNLGKFV</sequence>